<organism evidence="1 2">
    <name type="scientific">Caerostris extrusa</name>
    <name type="common">Bark spider</name>
    <name type="synonym">Caerostris bankana</name>
    <dbReference type="NCBI Taxonomy" id="172846"/>
    <lineage>
        <taxon>Eukaryota</taxon>
        <taxon>Metazoa</taxon>
        <taxon>Ecdysozoa</taxon>
        <taxon>Arthropoda</taxon>
        <taxon>Chelicerata</taxon>
        <taxon>Arachnida</taxon>
        <taxon>Araneae</taxon>
        <taxon>Araneomorphae</taxon>
        <taxon>Entelegynae</taxon>
        <taxon>Araneoidea</taxon>
        <taxon>Araneidae</taxon>
        <taxon>Caerostris</taxon>
    </lineage>
</organism>
<evidence type="ECO:0000313" key="1">
    <source>
        <dbReference type="EMBL" id="GIZ05209.1"/>
    </source>
</evidence>
<gene>
    <name evidence="1" type="ORF">CEXT_82131</name>
</gene>
<dbReference type="EMBL" id="BPLR01019235">
    <property type="protein sequence ID" value="GIZ05209.1"/>
    <property type="molecule type" value="Genomic_DNA"/>
</dbReference>
<protein>
    <submittedName>
        <fullName evidence="1">Uncharacterized protein</fullName>
    </submittedName>
</protein>
<name>A0AAV4YE65_CAEEX</name>
<dbReference type="AlphaFoldDB" id="A0AAV4YE65"/>
<comment type="caution">
    <text evidence="1">The sequence shown here is derived from an EMBL/GenBank/DDBJ whole genome shotgun (WGS) entry which is preliminary data.</text>
</comment>
<proteinExistence type="predicted"/>
<dbReference type="Proteomes" id="UP001054945">
    <property type="component" value="Unassembled WGS sequence"/>
</dbReference>
<accession>A0AAV4YE65</accession>
<reference evidence="1 2" key="1">
    <citation type="submission" date="2021-06" db="EMBL/GenBank/DDBJ databases">
        <title>Caerostris extrusa draft genome.</title>
        <authorList>
            <person name="Kono N."/>
            <person name="Arakawa K."/>
        </authorList>
    </citation>
    <scope>NUCLEOTIDE SEQUENCE [LARGE SCALE GENOMIC DNA]</scope>
</reference>
<evidence type="ECO:0000313" key="2">
    <source>
        <dbReference type="Proteomes" id="UP001054945"/>
    </source>
</evidence>
<sequence>MPYATLFCYPPTTTGKLLISLSRAPRTFSCTTPFHERLPPPHPHPLPPSSWWAYKRRSRGTGKIGPSLSFPLFTHMHPSIPSWGIEDGGSV</sequence>
<keyword evidence="2" id="KW-1185">Reference proteome</keyword>